<evidence type="ECO:0000313" key="5">
    <source>
        <dbReference type="Proteomes" id="UP000288216"/>
    </source>
</evidence>
<dbReference type="OrthoDB" id="152385at2759"/>
<dbReference type="Proteomes" id="UP000288216">
    <property type="component" value="Unassembled WGS sequence"/>
</dbReference>
<feature type="non-terminal residue" evidence="4">
    <location>
        <position position="1"/>
    </location>
</feature>
<dbReference type="GO" id="GO:0098632">
    <property type="term" value="F:cell-cell adhesion mediator activity"/>
    <property type="evidence" value="ECO:0007669"/>
    <property type="project" value="TreeGrafter"/>
</dbReference>
<dbReference type="PANTHER" id="PTHR44170">
    <property type="entry name" value="PROTEIN SIDEKICK"/>
    <property type="match status" value="1"/>
</dbReference>
<dbReference type="GO" id="GO:0030424">
    <property type="term" value="C:axon"/>
    <property type="evidence" value="ECO:0007669"/>
    <property type="project" value="TreeGrafter"/>
</dbReference>
<dbReference type="STRING" id="75743.A0A401QH06"/>
<dbReference type="InterPro" id="IPR013783">
    <property type="entry name" value="Ig-like_fold"/>
</dbReference>
<dbReference type="AlphaFoldDB" id="A0A401QH06"/>
<name>A0A401QH06_SCYTO</name>
<dbReference type="InterPro" id="IPR036116">
    <property type="entry name" value="FN3_sf"/>
</dbReference>
<dbReference type="OMA" id="FRIQQMN"/>
<keyword evidence="5" id="KW-1185">Reference proteome</keyword>
<dbReference type="GO" id="GO:0005886">
    <property type="term" value="C:plasma membrane"/>
    <property type="evidence" value="ECO:0007669"/>
    <property type="project" value="TreeGrafter"/>
</dbReference>
<dbReference type="GO" id="GO:0007411">
    <property type="term" value="P:axon guidance"/>
    <property type="evidence" value="ECO:0007669"/>
    <property type="project" value="TreeGrafter"/>
</dbReference>
<dbReference type="Gene3D" id="2.60.40.10">
    <property type="entry name" value="Immunoglobulins"/>
    <property type="match status" value="1"/>
</dbReference>
<dbReference type="SMART" id="SM00060">
    <property type="entry name" value="FN3"/>
    <property type="match status" value="1"/>
</dbReference>
<dbReference type="GO" id="GO:0007420">
    <property type="term" value="P:brain development"/>
    <property type="evidence" value="ECO:0007669"/>
    <property type="project" value="TreeGrafter"/>
</dbReference>
<dbReference type="PROSITE" id="PS50853">
    <property type="entry name" value="FN3"/>
    <property type="match status" value="1"/>
</dbReference>
<dbReference type="CDD" id="cd00063">
    <property type="entry name" value="FN3"/>
    <property type="match status" value="1"/>
</dbReference>
<evidence type="ECO:0000259" key="3">
    <source>
        <dbReference type="PROSITE" id="PS50853"/>
    </source>
</evidence>
<evidence type="ECO:0000256" key="1">
    <source>
        <dbReference type="ARBA" id="ARBA00023157"/>
    </source>
</evidence>
<reference evidence="4 5" key="1">
    <citation type="journal article" date="2018" name="Nat. Ecol. Evol.">
        <title>Shark genomes provide insights into elasmobranch evolution and the origin of vertebrates.</title>
        <authorList>
            <person name="Hara Y"/>
            <person name="Yamaguchi K"/>
            <person name="Onimaru K"/>
            <person name="Kadota M"/>
            <person name="Koyanagi M"/>
            <person name="Keeley SD"/>
            <person name="Tatsumi K"/>
            <person name="Tanaka K"/>
            <person name="Motone F"/>
            <person name="Kageyama Y"/>
            <person name="Nozu R"/>
            <person name="Adachi N"/>
            <person name="Nishimura O"/>
            <person name="Nakagawa R"/>
            <person name="Tanegashima C"/>
            <person name="Kiyatake I"/>
            <person name="Matsumoto R"/>
            <person name="Murakumo K"/>
            <person name="Nishida K"/>
            <person name="Terakita A"/>
            <person name="Kuratani S"/>
            <person name="Sato K"/>
            <person name="Hyodo S Kuraku.S."/>
        </authorList>
    </citation>
    <scope>NUCLEOTIDE SEQUENCE [LARGE SCALE GENOMIC DNA]</scope>
</reference>
<dbReference type="InterPro" id="IPR003961">
    <property type="entry name" value="FN3_dom"/>
</dbReference>
<dbReference type="SUPFAM" id="SSF49265">
    <property type="entry name" value="Fibronectin type III"/>
    <property type="match status" value="1"/>
</dbReference>
<gene>
    <name evidence="4" type="ORF">scyTo_0025362</name>
</gene>
<accession>A0A401QH06</accession>
<organism evidence="4 5">
    <name type="scientific">Scyliorhinus torazame</name>
    <name type="common">Cloudy catshark</name>
    <name type="synonym">Catulus torazame</name>
    <dbReference type="NCBI Taxonomy" id="75743"/>
    <lineage>
        <taxon>Eukaryota</taxon>
        <taxon>Metazoa</taxon>
        <taxon>Chordata</taxon>
        <taxon>Craniata</taxon>
        <taxon>Vertebrata</taxon>
        <taxon>Chondrichthyes</taxon>
        <taxon>Elasmobranchii</taxon>
        <taxon>Galeomorphii</taxon>
        <taxon>Galeoidea</taxon>
        <taxon>Carcharhiniformes</taxon>
        <taxon>Scyliorhinidae</taxon>
        <taxon>Scyliorhinus</taxon>
    </lineage>
</organism>
<dbReference type="Pfam" id="PF00041">
    <property type="entry name" value="fn3"/>
    <property type="match status" value="1"/>
</dbReference>
<sequence length="147" mass="16604">FRIQQMNIVGSSPVSWPSRVIQTLQAPPDVAPASVTVRTASETSLWVRWVPLPESEYNGNPESVGYRIRKWRLDGLGTPVTQIINDRLEREITIEGLEEWTDYVFQIQAFNAIGSGPWSNQVRGRTRESGTDAKNRIKEVNGKGQHE</sequence>
<keyword evidence="1" id="KW-1015">Disulfide bond</keyword>
<evidence type="ECO:0000256" key="2">
    <source>
        <dbReference type="SAM" id="MobiDB-lite"/>
    </source>
</evidence>
<comment type="caution">
    <text evidence="4">The sequence shown here is derived from an EMBL/GenBank/DDBJ whole genome shotgun (WGS) entry which is preliminary data.</text>
</comment>
<dbReference type="PANTHER" id="PTHR44170:SF49">
    <property type="entry name" value="PROTEIN SIDEKICK-1 ISOFORM X1"/>
    <property type="match status" value="1"/>
</dbReference>
<protein>
    <recommendedName>
        <fullName evidence="3">Fibronectin type-III domain-containing protein</fullName>
    </recommendedName>
</protein>
<dbReference type="FunFam" id="2.60.40.10:FF:000360">
    <property type="entry name" value="Sidekick cell adhesion molecule 2"/>
    <property type="match status" value="1"/>
</dbReference>
<evidence type="ECO:0000313" key="4">
    <source>
        <dbReference type="EMBL" id="GCB84650.1"/>
    </source>
</evidence>
<proteinExistence type="predicted"/>
<feature type="region of interest" description="Disordered" evidence="2">
    <location>
        <begin position="120"/>
        <end position="147"/>
    </location>
</feature>
<feature type="domain" description="Fibronectin type-III" evidence="3">
    <location>
        <begin position="31"/>
        <end position="129"/>
    </location>
</feature>
<feature type="compositionally biased region" description="Basic and acidic residues" evidence="2">
    <location>
        <begin position="125"/>
        <end position="147"/>
    </location>
</feature>
<dbReference type="EMBL" id="BFAA01088147">
    <property type="protein sequence ID" value="GCB84650.1"/>
    <property type="molecule type" value="Genomic_DNA"/>
</dbReference>